<name>A0ABV6AH89_9HYPH</name>
<gene>
    <name evidence="3" type="ORF">ACFFP0_14015</name>
</gene>
<dbReference type="PROSITE" id="PS50943">
    <property type="entry name" value="HTH_CROC1"/>
    <property type="match status" value="1"/>
</dbReference>
<dbReference type="InterPro" id="IPR050807">
    <property type="entry name" value="TransReg_Diox_bact_type"/>
</dbReference>
<dbReference type="InterPro" id="IPR001387">
    <property type="entry name" value="Cro/C1-type_HTH"/>
</dbReference>
<accession>A0ABV6AH89</accession>
<organism evidence="3 4">
    <name type="scientific">Rhizobium puerariae</name>
    <dbReference type="NCBI Taxonomy" id="1585791"/>
    <lineage>
        <taxon>Bacteria</taxon>
        <taxon>Pseudomonadati</taxon>
        <taxon>Pseudomonadota</taxon>
        <taxon>Alphaproteobacteria</taxon>
        <taxon>Hyphomicrobiales</taxon>
        <taxon>Rhizobiaceae</taxon>
        <taxon>Rhizobium/Agrobacterium group</taxon>
        <taxon>Rhizobium</taxon>
    </lineage>
</organism>
<dbReference type="Pfam" id="PF01381">
    <property type="entry name" value="HTH_3"/>
    <property type="match status" value="1"/>
</dbReference>
<keyword evidence="1" id="KW-0238">DNA-binding</keyword>
<keyword evidence="4" id="KW-1185">Reference proteome</keyword>
<dbReference type="CDD" id="cd00093">
    <property type="entry name" value="HTH_XRE"/>
    <property type="match status" value="1"/>
</dbReference>
<evidence type="ECO:0000313" key="3">
    <source>
        <dbReference type="EMBL" id="MFB9949976.1"/>
    </source>
</evidence>
<evidence type="ECO:0000259" key="2">
    <source>
        <dbReference type="PROSITE" id="PS50943"/>
    </source>
</evidence>
<dbReference type="Proteomes" id="UP001589692">
    <property type="component" value="Unassembled WGS sequence"/>
</dbReference>
<dbReference type="SMART" id="SM00530">
    <property type="entry name" value="HTH_XRE"/>
    <property type="match status" value="1"/>
</dbReference>
<dbReference type="InterPro" id="IPR010982">
    <property type="entry name" value="Lambda_DNA-bd_dom_sf"/>
</dbReference>
<dbReference type="EMBL" id="JBHMAA010000015">
    <property type="protein sequence ID" value="MFB9949976.1"/>
    <property type="molecule type" value="Genomic_DNA"/>
</dbReference>
<sequence>MELKREFGINVRHHRRAAGMTQERLAELVEVSIKTIGKIERGVAAPSFDTVEKIAAALDLPPPALFGSGERVQPKGERGKMLAHIQGALADMNDEQIARVAKMIDAFIGR</sequence>
<dbReference type="RefSeq" id="WP_377261681.1">
    <property type="nucleotide sequence ID" value="NZ_JBHMAA010000015.1"/>
</dbReference>
<evidence type="ECO:0000256" key="1">
    <source>
        <dbReference type="ARBA" id="ARBA00023125"/>
    </source>
</evidence>
<reference evidence="3 4" key="1">
    <citation type="submission" date="2024-09" db="EMBL/GenBank/DDBJ databases">
        <authorList>
            <person name="Sun Q."/>
            <person name="Mori K."/>
        </authorList>
    </citation>
    <scope>NUCLEOTIDE SEQUENCE [LARGE SCALE GENOMIC DNA]</scope>
    <source>
        <strain evidence="3 4">TBRC 4938</strain>
    </source>
</reference>
<dbReference type="PANTHER" id="PTHR46797:SF1">
    <property type="entry name" value="METHYLPHOSPHONATE SYNTHASE"/>
    <property type="match status" value="1"/>
</dbReference>
<protein>
    <submittedName>
        <fullName evidence="3">Helix-turn-helix domain-containing protein</fullName>
    </submittedName>
</protein>
<dbReference type="SUPFAM" id="SSF47413">
    <property type="entry name" value="lambda repressor-like DNA-binding domains"/>
    <property type="match status" value="1"/>
</dbReference>
<comment type="caution">
    <text evidence="3">The sequence shown here is derived from an EMBL/GenBank/DDBJ whole genome shotgun (WGS) entry which is preliminary data.</text>
</comment>
<dbReference type="PANTHER" id="PTHR46797">
    <property type="entry name" value="HTH-TYPE TRANSCRIPTIONAL REGULATOR"/>
    <property type="match status" value="1"/>
</dbReference>
<evidence type="ECO:0000313" key="4">
    <source>
        <dbReference type="Proteomes" id="UP001589692"/>
    </source>
</evidence>
<proteinExistence type="predicted"/>
<feature type="domain" description="HTH cro/C1-type" evidence="2">
    <location>
        <begin position="11"/>
        <end position="65"/>
    </location>
</feature>
<dbReference type="Gene3D" id="1.10.260.40">
    <property type="entry name" value="lambda repressor-like DNA-binding domains"/>
    <property type="match status" value="1"/>
</dbReference>